<dbReference type="PANTHER" id="PTHR37483:SF1">
    <property type="entry name" value="UPF0125 PROTEIN RATB"/>
    <property type="match status" value="1"/>
</dbReference>
<evidence type="ECO:0000256" key="1">
    <source>
        <dbReference type="ARBA" id="ARBA00010645"/>
    </source>
</evidence>
<feature type="region of interest" description="Disordered" evidence="3">
    <location>
        <begin position="95"/>
        <end position="116"/>
    </location>
</feature>
<evidence type="ECO:0000256" key="3">
    <source>
        <dbReference type="SAM" id="MobiDB-lite"/>
    </source>
</evidence>
<sequence>MTDSKMIVVEVVYGLPEKQKLIQLNVAAGTTALQAVEQSGIVQAFPQIDLETCKMGIFSQVLGTKGLPEPSEYQLQERDRVEIYRPLIADPKEVRRRRAEEAKLKKEQAETDGKAV</sequence>
<organism evidence="4 5">
    <name type="scientific">SAR92 clade bacterium H455</name>
    <dbReference type="NCBI Taxonomy" id="2974818"/>
    <lineage>
        <taxon>Bacteria</taxon>
        <taxon>Pseudomonadati</taxon>
        <taxon>Pseudomonadota</taxon>
        <taxon>Gammaproteobacteria</taxon>
        <taxon>Cellvibrionales</taxon>
        <taxon>Porticoccaceae</taxon>
        <taxon>SAR92 clade</taxon>
    </lineage>
</organism>
<accession>A0ABY5TLY6</accession>
<dbReference type="Gene3D" id="3.10.20.280">
    <property type="entry name" value="RnfH-like"/>
    <property type="match status" value="1"/>
</dbReference>
<proteinExistence type="inferred from homology"/>
<dbReference type="InterPro" id="IPR016155">
    <property type="entry name" value="Mopterin_synth/thiamin_S_b"/>
</dbReference>
<comment type="similarity">
    <text evidence="1 2">Belongs to the UPF0125 (RnfH) family.</text>
</comment>
<keyword evidence="5" id="KW-1185">Reference proteome</keyword>
<dbReference type="InterPro" id="IPR005346">
    <property type="entry name" value="RnfH"/>
</dbReference>
<name>A0ABY5TLY6_9GAMM</name>
<dbReference type="NCBIfam" id="NF002490">
    <property type="entry name" value="PRK01777.1"/>
    <property type="match status" value="1"/>
</dbReference>
<evidence type="ECO:0000313" key="5">
    <source>
        <dbReference type="Proteomes" id="UP001059934"/>
    </source>
</evidence>
<dbReference type="InterPro" id="IPR037021">
    <property type="entry name" value="RnfH_sf"/>
</dbReference>
<evidence type="ECO:0000256" key="2">
    <source>
        <dbReference type="HAMAP-Rule" id="MF_00460"/>
    </source>
</evidence>
<dbReference type="Proteomes" id="UP001059934">
    <property type="component" value="Chromosome"/>
</dbReference>
<dbReference type="PANTHER" id="PTHR37483">
    <property type="entry name" value="UPF0125 PROTEIN RATB"/>
    <property type="match status" value="1"/>
</dbReference>
<dbReference type="HAMAP" id="MF_00460">
    <property type="entry name" value="UPF0125_RnfH"/>
    <property type="match status" value="1"/>
</dbReference>
<dbReference type="EMBL" id="CP103416">
    <property type="protein sequence ID" value="UVW34824.1"/>
    <property type="molecule type" value="Genomic_DNA"/>
</dbReference>
<reference evidence="4" key="1">
    <citation type="submission" date="2022-08" db="EMBL/GenBank/DDBJ databases">
        <title>Catabolic pathway analysis in culturable SAR92 clade bacteria reveals their overlooked roles in DMSP degradation in coastal seas.</title>
        <authorList>
            <person name="He X."/>
            <person name="Zhang X."/>
            <person name="Zhang Y."/>
        </authorList>
    </citation>
    <scope>NUCLEOTIDE SEQUENCE</scope>
    <source>
        <strain evidence="4">H455</strain>
    </source>
</reference>
<gene>
    <name evidence="4" type="ORF">NYF23_12520</name>
</gene>
<protein>
    <recommendedName>
        <fullName evidence="2">UPF0125 protein NYF23_12520</fullName>
    </recommendedName>
</protein>
<evidence type="ECO:0000313" key="4">
    <source>
        <dbReference type="EMBL" id="UVW34824.1"/>
    </source>
</evidence>
<dbReference type="Pfam" id="PF03658">
    <property type="entry name" value="Ub-RnfH"/>
    <property type="match status" value="1"/>
</dbReference>
<dbReference type="SUPFAM" id="SSF54285">
    <property type="entry name" value="MoaD/ThiS"/>
    <property type="match status" value="1"/>
</dbReference>